<dbReference type="GO" id="GO:0004523">
    <property type="term" value="F:RNA-DNA hybrid ribonuclease activity"/>
    <property type="evidence" value="ECO:0007669"/>
    <property type="project" value="UniProtKB-EC"/>
</dbReference>
<evidence type="ECO:0000256" key="2">
    <source>
        <dbReference type="ARBA" id="ARBA00012180"/>
    </source>
</evidence>
<dbReference type="InterPro" id="IPR041577">
    <property type="entry name" value="RT_RNaseH_2"/>
</dbReference>
<dbReference type="Gene3D" id="3.30.70.270">
    <property type="match status" value="2"/>
</dbReference>
<dbReference type="GO" id="GO:0003676">
    <property type="term" value="F:nucleic acid binding"/>
    <property type="evidence" value="ECO:0007669"/>
    <property type="project" value="InterPro"/>
</dbReference>
<dbReference type="CDD" id="cd01647">
    <property type="entry name" value="RT_LTR"/>
    <property type="match status" value="1"/>
</dbReference>
<reference evidence="7" key="1">
    <citation type="submission" date="2025-08" db="UniProtKB">
        <authorList>
            <consortium name="Ensembl"/>
        </authorList>
    </citation>
    <scope>IDENTIFICATION</scope>
</reference>
<evidence type="ECO:0000259" key="5">
    <source>
        <dbReference type="PROSITE" id="PS50878"/>
    </source>
</evidence>
<feature type="region of interest" description="Disordered" evidence="4">
    <location>
        <begin position="235"/>
        <end position="257"/>
    </location>
</feature>
<organism evidence="7 8">
    <name type="scientific">Cyprinus carpio</name>
    <name type="common">Common carp</name>
    <dbReference type="NCBI Taxonomy" id="7962"/>
    <lineage>
        <taxon>Eukaryota</taxon>
        <taxon>Metazoa</taxon>
        <taxon>Chordata</taxon>
        <taxon>Craniata</taxon>
        <taxon>Vertebrata</taxon>
        <taxon>Euteleostomi</taxon>
        <taxon>Actinopterygii</taxon>
        <taxon>Neopterygii</taxon>
        <taxon>Teleostei</taxon>
        <taxon>Ostariophysi</taxon>
        <taxon>Cypriniformes</taxon>
        <taxon>Cyprinidae</taxon>
        <taxon>Cyprininae</taxon>
        <taxon>Cyprinus</taxon>
    </lineage>
</organism>
<dbReference type="SUPFAM" id="SSF53098">
    <property type="entry name" value="Ribonuclease H-like"/>
    <property type="match status" value="1"/>
</dbReference>
<dbReference type="PROSITE" id="PS50994">
    <property type="entry name" value="INTEGRASE"/>
    <property type="match status" value="1"/>
</dbReference>
<evidence type="ECO:0000256" key="4">
    <source>
        <dbReference type="SAM" id="MobiDB-lite"/>
    </source>
</evidence>
<accession>A0A8C2HAI3</accession>
<dbReference type="Gene3D" id="3.10.10.10">
    <property type="entry name" value="HIV Type 1 Reverse Transcriptase, subunit A, domain 1"/>
    <property type="match status" value="1"/>
</dbReference>
<dbReference type="SUPFAM" id="SSF56672">
    <property type="entry name" value="DNA/RNA polymerases"/>
    <property type="match status" value="1"/>
</dbReference>
<feature type="compositionally biased region" description="Polar residues" evidence="4">
    <location>
        <begin position="235"/>
        <end position="249"/>
    </location>
</feature>
<dbReference type="Pfam" id="PF17919">
    <property type="entry name" value="RT_RNaseH_2"/>
    <property type="match status" value="1"/>
</dbReference>
<evidence type="ECO:0000313" key="8">
    <source>
        <dbReference type="Proteomes" id="UP000694701"/>
    </source>
</evidence>
<evidence type="ECO:0000313" key="7">
    <source>
        <dbReference type="Ensembl" id="ENSCCRP00020030896.1"/>
    </source>
</evidence>
<dbReference type="InterPro" id="IPR012337">
    <property type="entry name" value="RNaseH-like_sf"/>
</dbReference>
<feature type="domain" description="Reverse transcriptase" evidence="5">
    <location>
        <begin position="459"/>
        <end position="635"/>
    </location>
</feature>
<dbReference type="Pfam" id="PF00078">
    <property type="entry name" value="RVT_1"/>
    <property type="match status" value="1"/>
</dbReference>
<dbReference type="InterPro" id="IPR043502">
    <property type="entry name" value="DNA/RNA_pol_sf"/>
</dbReference>
<dbReference type="Pfam" id="PF17921">
    <property type="entry name" value="Integrase_H2C2"/>
    <property type="match status" value="1"/>
</dbReference>
<dbReference type="Pfam" id="PF00665">
    <property type="entry name" value="rve"/>
    <property type="match status" value="1"/>
</dbReference>
<evidence type="ECO:0000256" key="1">
    <source>
        <dbReference type="ARBA" id="ARBA00010879"/>
    </source>
</evidence>
<sequence length="1150" mass="130587">MAQGLCKIDPLVFDENIADNWTKFKREWRIYSNAGLSAATKKVQAYTFLNLAGPDAQDKYDTFTFEEGEDPEDSEVLVKKFEEICLPVKNVIMDRHAFNTTNQKPHETIQSYVVTLKTLARKCKFGTLHDELIRDRLVCGIHNDNIRTQLLKEKNLTLNSAIEICMLHEQSEKGNKELKKQPKKESEVCAVQYSTCLNCGGQHSSDPSSCPAFNKRCNACGKWNHFSKWCRSSKTRTYNRSGQGPSQPNRAPHTIRRGGQTHRISELDAQIAYEPADFFYCESVEVPADRGEIFTVLSTSNTGKQLKVKIDTGARCNVLSRGVLQHVDPDAHVDHSHIVNLVAYGGQIIRTLGVTDVNFTCGTLQFHVVDSDVKPLLGLRDSIKLGFVQLGPNVHALQQGAPELTEYKDLFDCSTIGKLPVVYHMRLDPSVHPTICAPRRVPLAMKDKIISELNRMTKLGVIKPVQEPTEWVSSMVAARKKDGSVRLCIDPVHLNKALLRPRHPMKTVEQVIADMPGAKVFSILDAKCGFWQVPLSEESSKLTTFMTPVGRYAFLRMPYGISTGSEVFQRCMEQLFEGQPCAIVVDDILVWGSTREEHDLRLRQVMDRIYAINLKLNPDKCRFRVSEVSYVGHLLTDQGIKPDPTKTDAVRSMPTPVDKHGVQRFLGMTNYLSKFIPGYSEITAPLRHLLLQDAEWSWQEHHMAAFTRLKELLTSPPVLQYFDVHQPVVLSADASQHGLGAVCLQNNKPVAFASRALTETESRYAQIEKELLALVYACQKFHDYIYGRPVTVETDHQPLITILKKPIHSASARLQRMMLKLQRYNLNVVYKRGKELYLADALSRAHLPSTDWAETTEDYDVMTVEVLSSRRTEELRRETQADYLCRRLSEVVAVGWPDSSKKLPHELRQFFAIRDELTVDNGLLLRGQRFVIPHSLQHYYIRQLHQGHPGLEATKRRARETMFWPSIYQDIEHEISRCTPCNALRPHQTKEPLQLHEIPDLPWALTAADVFEWGGKEHLVLVDSYSGWFEIDQLPNMTSATIITRLKRHFATHGAPQQLMTDNAAYFTSKEFQEFACTWDFCHVTSSPHYPQSNGLAERAVRSAKHLLEKCAWNRCICGAAQSTQHTKGWAALTSPTPAFSMHQDPYSYD</sequence>
<dbReference type="GO" id="GO:0015074">
    <property type="term" value="P:DNA integration"/>
    <property type="evidence" value="ECO:0007669"/>
    <property type="project" value="InterPro"/>
</dbReference>
<dbReference type="EC" id="3.1.26.4" evidence="2"/>
<evidence type="ECO:0000256" key="3">
    <source>
        <dbReference type="ARBA" id="ARBA00039658"/>
    </source>
</evidence>
<dbReference type="Ensembl" id="ENSCCRT00020033799.1">
    <property type="protein sequence ID" value="ENSCCRP00020030896.1"/>
    <property type="gene ID" value="ENSCCRG00020013996.1"/>
</dbReference>
<dbReference type="Gene3D" id="3.30.420.10">
    <property type="entry name" value="Ribonuclease H-like superfamily/Ribonuclease H"/>
    <property type="match status" value="1"/>
</dbReference>
<dbReference type="InterPro" id="IPR001584">
    <property type="entry name" value="Integrase_cat-core"/>
</dbReference>
<dbReference type="CDD" id="cd09274">
    <property type="entry name" value="RNase_HI_RT_Ty3"/>
    <property type="match status" value="1"/>
</dbReference>
<dbReference type="Proteomes" id="UP000694701">
    <property type="component" value="Unplaced"/>
</dbReference>
<comment type="similarity">
    <text evidence="1">Belongs to the beta type-B retroviral polymerase family. HERV class-II K(HML-2) pol subfamily.</text>
</comment>
<dbReference type="Gene3D" id="1.10.340.70">
    <property type="match status" value="1"/>
</dbReference>
<dbReference type="InterPro" id="IPR043128">
    <property type="entry name" value="Rev_trsase/Diguanyl_cyclase"/>
</dbReference>
<evidence type="ECO:0000259" key="6">
    <source>
        <dbReference type="PROSITE" id="PS50994"/>
    </source>
</evidence>
<dbReference type="FunFam" id="3.30.70.270:FF:000026">
    <property type="entry name" value="Transposon Ty3-G Gag-Pol polyprotein"/>
    <property type="match status" value="1"/>
</dbReference>
<protein>
    <recommendedName>
        <fullName evidence="3">Gypsy retrotransposon integrase-like protein 1</fullName>
        <ecNumber evidence="2">3.1.26.4</ecNumber>
    </recommendedName>
</protein>
<dbReference type="InterPro" id="IPR000477">
    <property type="entry name" value="RT_dom"/>
</dbReference>
<feature type="domain" description="Integrase catalytic" evidence="6">
    <location>
        <begin position="998"/>
        <end position="1108"/>
    </location>
</feature>
<name>A0A8C2HAI3_CYPCA</name>
<dbReference type="InterPro" id="IPR036397">
    <property type="entry name" value="RNaseH_sf"/>
</dbReference>
<dbReference type="AlphaFoldDB" id="A0A8C2HAI3"/>
<dbReference type="FunFam" id="1.10.340.70:FF:000003">
    <property type="entry name" value="Protein CBG25708"/>
    <property type="match status" value="1"/>
</dbReference>
<proteinExistence type="inferred from homology"/>
<dbReference type="PROSITE" id="PS50878">
    <property type="entry name" value="RT_POL"/>
    <property type="match status" value="1"/>
</dbReference>
<dbReference type="PANTHER" id="PTHR37984:SF8">
    <property type="entry name" value="CCHC-TYPE DOMAIN-CONTAINING PROTEIN"/>
    <property type="match status" value="1"/>
</dbReference>
<dbReference type="FunFam" id="3.30.420.10:FF:000063">
    <property type="entry name" value="Retrovirus-related Pol polyprotein from transposon 297-like Protein"/>
    <property type="match status" value="1"/>
</dbReference>
<dbReference type="InterPro" id="IPR050951">
    <property type="entry name" value="Retrovirus_Pol_polyprotein"/>
</dbReference>
<dbReference type="PANTHER" id="PTHR37984">
    <property type="entry name" value="PROTEIN CBG26694"/>
    <property type="match status" value="1"/>
</dbReference>
<dbReference type="InterPro" id="IPR041588">
    <property type="entry name" value="Integrase_H2C2"/>
</dbReference>